<organism evidence="1 2">
    <name type="scientific">Candidatus Aquicultor secundus</name>
    <dbReference type="NCBI Taxonomy" id="1973895"/>
    <lineage>
        <taxon>Bacteria</taxon>
        <taxon>Bacillati</taxon>
        <taxon>Actinomycetota</taxon>
        <taxon>Candidatus Aquicultoria</taxon>
        <taxon>Candidatus Aquicultorales</taxon>
        <taxon>Candidatus Aquicultoraceae</taxon>
        <taxon>Candidatus Aquicultor</taxon>
    </lineage>
</organism>
<reference evidence="2" key="1">
    <citation type="submission" date="2017-09" db="EMBL/GenBank/DDBJ databases">
        <title>Depth-based differentiation of microbial function through sediment-hosted aquifers and enrichment of novel symbionts in the deep terrestrial subsurface.</title>
        <authorList>
            <person name="Probst A.J."/>
            <person name="Ladd B."/>
            <person name="Jarett J.K."/>
            <person name="Geller-Mcgrath D.E."/>
            <person name="Sieber C.M.K."/>
            <person name="Emerson J.B."/>
            <person name="Anantharaman K."/>
            <person name="Thomas B.C."/>
            <person name="Malmstrom R."/>
            <person name="Stieglmeier M."/>
            <person name="Klingl A."/>
            <person name="Woyke T."/>
            <person name="Ryan C.M."/>
            <person name="Banfield J.F."/>
        </authorList>
    </citation>
    <scope>NUCLEOTIDE SEQUENCE [LARGE SCALE GENOMIC DNA]</scope>
</reference>
<accession>A0A2M7T5T6</accession>
<dbReference type="AlphaFoldDB" id="A0A2M7T5T6"/>
<gene>
    <name evidence="1" type="ORF">COY37_11185</name>
</gene>
<name>A0A2M7T5T6_9ACTN</name>
<comment type="caution">
    <text evidence="1">The sequence shown here is derived from an EMBL/GenBank/DDBJ whole genome shotgun (WGS) entry which is preliminary data.</text>
</comment>
<dbReference type="EMBL" id="PFNG01000259">
    <property type="protein sequence ID" value="PIZ34910.1"/>
    <property type="molecule type" value="Genomic_DNA"/>
</dbReference>
<dbReference type="RefSeq" id="WP_286678205.1">
    <property type="nucleotide sequence ID" value="NZ_MNXI01000067.1"/>
</dbReference>
<evidence type="ECO:0000313" key="1">
    <source>
        <dbReference type="EMBL" id="PIZ34910.1"/>
    </source>
</evidence>
<evidence type="ECO:0000313" key="2">
    <source>
        <dbReference type="Proteomes" id="UP000230956"/>
    </source>
</evidence>
<sequence>MNKYDFLKKWEAKSGLKLIGEERDRFAKECELLLYLDDDILEMALKVAGQKRNYNLQYIETVGLHLRQYLHRVNYETIDGEGAPEERVTHTRKHLTLITGGKPV</sequence>
<dbReference type="Proteomes" id="UP000230956">
    <property type="component" value="Unassembled WGS sequence"/>
</dbReference>
<protein>
    <submittedName>
        <fullName evidence="1">Uncharacterized protein</fullName>
    </submittedName>
</protein>
<proteinExistence type="predicted"/>